<dbReference type="AlphaFoldDB" id="A0A2Z2MLY6"/>
<keyword evidence="2" id="KW-1185">Reference proteome</keyword>
<dbReference type="EMBL" id="CP014862">
    <property type="protein sequence ID" value="ASJ03441.1"/>
    <property type="molecule type" value="Genomic_DNA"/>
</dbReference>
<dbReference type="Proteomes" id="UP000250179">
    <property type="component" value="Chromosome"/>
</dbReference>
<evidence type="ECO:0000313" key="1">
    <source>
        <dbReference type="EMBL" id="ASJ03441.1"/>
    </source>
</evidence>
<proteinExistence type="predicted"/>
<protein>
    <submittedName>
        <fullName evidence="1">Uncharacterized protein</fullName>
    </submittedName>
</protein>
<dbReference type="RefSeq" id="WP_088858698.1">
    <property type="nucleotide sequence ID" value="NZ_CP014862.1"/>
</dbReference>
<gene>
    <name evidence="1" type="ORF">A3L09_09295</name>
</gene>
<sequence>MGVDHYMYFVFDDAPEEVIEFLEETFRVMMDSPKTDYSNRVVNYLKRKGVLKKNVQLTHEGVVFLQEPLRVGDGGTIEDADFRLYEVSGYSVLELHPNPRNWWPNVRDVDLFKFLGKFLKEGAVLVSGYRDDINLEEIGFGVNSRYLLIQWLVDIAREGIVRKIPSGLTMVRKGYVKLGEGLYEVSIPWRSNKRGFLFVTELIDYTVLWFLGSVDFNDPENVYESLCDPWQLSNDVTMPVMLPLETARRIRREELEKLVKRIFNAHVSGDYESSPCGEIWRN</sequence>
<reference evidence="1 2" key="1">
    <citation type="submission" date="2016-03" db="EMBL/GenBank/DDBJ databases">
        <title>Complete genome sequence of Thermococcus profundus strain DT5432.</title>
        <authorList>
            <person name="Oger P.M."/>
        </authorList>
    </citation>
    <scope>NUCLEOTIDE SEQUENCE [LARGE SCALE GENOMIC DNA]</scope>
    <source>
        <strain evidence="1 2">DT 5432</strain>
    </source>
</reference>
<organism evidence="1 2">
    <name type="scientific">Thermococcus profundus</name>
    <dbReference type="NCBI Taxonomy" id="49899"/>
    <lineage>
        <taxon>Archaea</taxon>
        <taxon>Methanobacteriati</taxon>
        <taxon>Methanobacteriota</taxon>
        <taxon>Thermococci</taxon>
        <taxon>Thermococcales</taxon>
        <taxon>Thermococcaceae</taxon>
        <taxon>Thermococcus</taxon>
    </lineage>
</organism>
<dbReference type="GeneID" id="33320610"/>
<name>A0A2Z2MLY6_THEPR</name>
<dbReference type="OrthoDB" id="92273at2157"/>
<dbReference type="KEGG" id="tprf:A3L09_09295"/>
<accession>A0A2Z2MLY6</accession>
<evidence type="ECO:0000313" key="2">
    <source>
        <dbReference type="Proteomes" id="UP000250179"/>
    </source>
</evidence>